<dbReference type="InParanoid" id="A0A6I9S811"/>
<dbReference type="GO" id="GO:0061630">
    <property type="term" value="F:ubiquitin protein ligase activity"/>
    <property type="evidence" value="ECO:0007669"/>
    <property type="project" value="TreeGrafter"/>
</dbReference>
<dbReference type="AlphaFoldDB" id="A0A6I9S811"/>
<feature type="chain" id="PRO_5026667903" evidence="5">
    <location>
        <begin position="31"/>
        <end position="185"/>
    </location>
</feature>
<keyword evidence="1" id="KW-0479">Metal-binding</keyword>
<evidence type="ECO:0000256" key="1">
    <source>
        <dbReference type="ARBA" id="ARBA00022723"/>
    </source>
</evidence>
<evidence type="ECO:0000256" key="5">
    <source>
        <dbReference type="SAM" id="SignalP"/>
    </source>
</evidence>
<dbReference type="GeneID" id="105054959"/>
<dbReference type="Pfam" id="PF13639">
    <property type="entry name" value="zf-RING_2"/>
    <property type="match status" value="1"/>
</dbReference>
<keyword evidence="3" id="KW-0862">Zinc</keyword>
<reference evidence="8" key="1">
    <citation type="submission" date="2025-08" db="UniProtKB">
        <authorList>
            <consortium name="RefSeq"/>
        </authorList>
    </citation>
    <scope>IDENTIFICATION</scope>
</reference>
<dbReference type="Gene3D" id="3.30.40.10">
    <property type="entry name" value="Zinc/RING finger domain, C3HC4 (zinc finger)"/>
    <property type="match status" value="1"/>
</dbReference>
<keyword evidence="2 4" id="KW-0863">Zinc-finger</keyword>
<dbReference type="InterPro" id="IPR001841">
    <property type="entry name" value="Znf_RING"/>
</dbReference>
<gene>
    <name evidence="8" type="primary">LOC105054959</name>
</gene>
<dbReference type="PROSITE" id="PS50089">
    <property type="entry name" value="ZF_RING_2"/>
    <property type="match status" value="1"/>
</dbReference>
<protein>
    <submittedName>
        <fullName evidence="8">E3 ubiquitin-protein ligase RHA1B</fullName>
    </submittedName>
</protein>
<dbReference type="PANTHER" id="PTHR45969">
    <property type="entry name" value="RING ZINC FINGER PROTEIN-RELATED"/>
    <property type="match status" value="1"/>
</dbReference>
<sequence>MGFPMGYSELPKVLLHLLFLLGHLRRFISWAFHSLGLGSLDAEAQWLDTTHHHQQPHQLESNSVSAELIREILPVFRFHDLLLEEGGGRQLPESCAVCLYEFEGDAEVRRLSNCRHVFHRCCLDRWVEHDQRTCPLCRAPVLPEEFLDEFTNAWATDADGSSDEYYYSFSSPSASILLPLQYYSS</sequence>
<evidence type="ECO:0000259" key="6">
    <source>
        <dbReference type="PROSITE" id="PS50089"/>
    </source>
</evidence>
<evidence type="ECO:0000313" key="7">
    <source>
        <dbReference type="Proteomes" id="UP000504607"/>
    </source>
</evidence>
<dbReference type="GO" id="GO:0008270">
    <property type="term" value="F:zinc ion binding"/>
    <property type="evidence" value="ECO:0007669"/>
    <property type="project" value="UniProtKB-KW"/>
</dbReference>
<name>A0A6I9S811_ELAGV</name>
<dbReference type="SUPFAM" id="SSF57850">
    <property type="entry name" value="RING/U-box"/>
    <property type="match status" value="1"/>
</dbReference>
<keyword evidence="5" id="KW-0732">Signal</keyword>
<organism evidence="7 8">
    <name type="scientific">Elaeis guineensis var. tenera</name>
    <name type="common">Oil palm</name>
    <dbReference type="NCBI Taxonomy" id="51953"/>
    <lineage>
        <taxon>Eukaryota</taxon>
        <taxon>Viridiplantae</taxon>
        <taxon>Streptophyta</taxon>
        <taxon>Embryophyta</taxon>
        <taxon>Tracheophyta</taxon>
        <taxon>Spermatophyta</taxon>
        <taxon>Magnoliopsida</taxon>
        <taxon>Liliopsida</taxon>
        <taxon>Arecaceae</taxon>
        <taxon>Arecoideae</taxon>
        <taxon>Cocoseae</taxon>
        <taxon>Elaeidinae</taxon>
        <taxon>Elaeis</taxon>
    </lineage>
</organism>
<proteinExistence type="predicted"/>
<feature type="domain" description="RING-type" evidence="6">
    <location>
        <begin position="95"/>
        <end position="138"/>
    </location>
</feature>
<feature type="signal peptide" evidence="5">
    <location>
        <begin position="1"/>
        <end position="30"/>
    </location>
</feature>
<accession>A0A6I9S811</accession>
<dbReference type="Proteomes" id="UP000504607">
    <property type="component" value="Chromosome 12"/>
</dbReference>
<evidence type="ECO:0000256" key="4">
    <source>
        <dbReference type="PROSITE-ProRule" id="PRU00175"/>
    </source>
</evidence>
<dbReference type="KEGG" id="egu:105054959"/>
<dbReference type="GO" id="GO:0016567">
    <property type="term" value="P:protein ubiquitination"/>
    <property type="evidence" value="ECO:0007669"/>
    <property type="project" value="TreeGrafter"/>
</dbReference>
<dbReference type="OrthoDB" id="8062037at2759"/>
<evidence type="ECO:0000256" key="3">
    <source>
        <dbReference type="ARBA" id="ARBA00022833"/>
    </source>
</evidence>
<evidence type="ECO:0000313" key="8">
    <source>
        <dbReference type="RefSeq" id="XP_010934932.1"/>
    </source>
</evidence>
<keyword evidence="7" id="KW-1185">Reference proteome</keyword>
<dbReference type="InterPro" id="IPR013083">
    <property type="entry name" value="Znf_RING/FYVE/PHD"/>
</dbReference>
<dbReference type="PANTHER" id="PTHR45969:SF33">
    <property type="entry name" value="RING ZINC FINGER PROTEIN-RELATED"/>
    <property type="match status" value="1"/>
</dbReference>
<dbReference type="RefSeq" id="XP_010934932.1">
    <property type="nucleotide sequence ID" value="XM_010936630.3"/>
</dbReference>
<dbReference type="SMART" id="SM00184">
    <property type="entry name" value="RING"/>
    <property type="match status" value="1"/>
</dbReference>
<evidence type="ECO:0000256" key="2">
    <source>
        <dbReference type="ARBA" id="ARBA00022771"/>
    </source>
</evidence>